<dbReference type="AlphaFoldDB" id="A0A6J0JY51"/>
<feature type="region of interest" description="Disordered" evidence="2">
    <location>
        <begin position="604"/>
        <end position="643"/>
    </location>
</feature>
<feature type="compositionally biased region" description="Polar residues" evidence="2">
    <location>
        <begin position="614"/>
        <end position="643"/>
    </location>
</feature>
<proteinExistence type="predicted"/>
<dbReference type="Pfam" id="PF00076">
    <property type="entry name" value="RRM_1"/>
    <property type="match status" value="1"/>
</dbReference>
<feature type="compositionally biased region" description="Low complexity" evidence="2">
    <location>
        <begin position="347"/>
        <end position="359"/>
    </location>
</feature>
<keyword evidence="4" id="KW-1185">Reference proteome</keyword>
<feature type="compositionally biased region" description="Basic and acidic residues" evidence="2">
    <location>
        <begin position="180"/>
        <end position="192"/>
    </location>
</feature>
<gene>
    <name evidence="5 6" type="primary">LOC108812599</name>
    <name evidence="7 8" type="synonym">LOC130501445</name>
</gene>
<dbReference type="RefSeq" id="XP_056852352.1">
    <property type="nucleotide sequence ID" value="XM_056996372.1"/>
</dbReference>
<dbReference type="RefSeq" id="XP_056852353.1">
    <property type="nucleotide sequence ID" value="XM_056996373.1"/>
</dbReference>
<dbReference type="Gene3D" id="3.30.70.330">
    <property type="match status" value="1"/>
</dbReference>
<reference evidence="5 6" key="2">
    <citation type="submission" date="2025-04" db="UniProtKB">
        <authorList>
            <consortium name="RefSeq"/>
        </authorList>
    </citation>
    <scope>IDENTIFICATION</scope>
    <source>
        <tissue evidence="5 6">Leaf</tissue>
    </source>
</reference>
<dbReference type="SMART" id="SM00360">
    <property type="entry name" value="RRM"/>
    <property type="match status" value="1"/>
</dbReference>
<dbReference type="InterPro" id="IPR035979">
    <property type="entry name" value="RBD_domain_sf"/>
</dbReference>
<evidence type="ECO:0000313" key="7">
    <source>
        <dbReference type="RefSeq" id="XP_056852352.1"/>
    </source>
</evidence>
<dbReference type="InterPro" id="IPR040366">
    <property type="entry name" value="Nab2/ZC3H14"/>
</dbReference>
<evidence type="ECO:0000313" key="8">
    <source>
        <dbReference type="RefSeq" id="XP_056852353.1"/>
    </source>
</evidence>
<dbReference type="InterPro" id="IPR002483">
    <property type="entry name" value="PWI_dom"/>
</dbReference>
<dbReference type="GO" id="GO:0008143">
    <property type="term" value="F:poly(A) binding"/>
    <property type="evidence" value="ECO:0007669"/>
    <property type="project" value="InterPro"/>
</dbReference>
<reference evidence="4" key="1">
    <citation type="journal article" date="2019" name="Database">
        <title>The radish genome database (RadishGD): an integrated information resource for radish genomics.</title>
        <authorList>
            <person name="Yu H.J."/>
            <person name="Baek S."/>
            <person name="Lee Y.J."/>
            <person name="Cho A."/>
            <person name="Mun J.H."/>
        </authorList>
    </citation>
    <scope>NUCLEOTIDE SEQUENCE [LARGE SCALE GENOMIC DNA]</scope>
    <source>
        <strain evidence="4">cv. WK10039</strain>
    </source>
</reference>
<dbReference type="GeneID" id="108812599"/>
<dbReference type="Gene3D" id="1.20.1390.10">
    <property type="entry name" value="PWI domain"/>
    <property type="match status" value="1"/>
</dbReference>
<evidence type="ECO:0000256" key="2">
    <source>
        <dbReference type="SAM" id="MobiDB-lite"/>
    </source>
</evidence>
<dbReference type="PROSITE" id="PS50102">
    <property type="entry name" value="RRM"/>
    <property type="match status" value="1"/>
</dbReference>
<dbReference type="GO" id="GO:0043488">
    <property type="term" value="P:regulation of mRNA stability"/>
    <property type="evidence" value="ECO:0007669"/>
    <property type="project" value="InterPro"/>
</dbReference>
<feature type="region of interest" description="Disordered" evidence="2">
    <location>
        <begin position="338"/>
        <end position="359"/>
    </location>
</feature>
<sequence length="643" mass="71245">MGSSSDDDDRIFNGDFSEEGVVKLKERVKVKLKEYMGDYTDDILVEYVIVLLKNGRRREEAKNELKIFLSDDSDSFVSWLWDHLGESVDEYFTVSHVEQKKMRSSLHEEDKALVQMESESGKERAPARRSRQWRTQTSDVPPLLSSEVHKVHNYEKGEHRGRDGKRSRSPQSRSHRKRSKTDSSRDEQREAKPVVSSRLLQFAMRDALGTSKPTEPSLKRLRSVVSASTQDSSEPEPARKTRVIAKAVNPMATVMKAVAEAAEDAKNPISGRSVFDRISQPTGVSETSDQHMIPGEVPPKNEERSEDQEPVQHQYSQRLDNNGVYVENMTTFDTGLQPNFGSDRSRLGSSVNGSHSSSLMRNRVNNTKSLQHRLVDDPNRVQGTNYQNHLNEQKTAGFSGNAGTGKTGKLEERMKVPDVGLRRYMDGGRLVSSEAITESSTDKILGSGNTKPAAIAKEDSMTKKSVPGTLSTTRPLEDARSRTIFVANVHFGATKDSLSRHFNKFGEVLKAVIVTDPATGQPSGSAYIEFTRKEAADNALSLDGTSFMSRILKIVKGSNEQQQEAASSMSWSRAGRYARASSPYRRGIPGGAFRGRSVVRAGARSMQWKRDSAETGTNNVAAPSARSMTYVRTESQSNGNATA</sequence>
<dbReference type="SUPFAM" id="SSF54928">
    <property type="entry name" value="RNA-binding domain, RBD"/>
    <property type="match status" value="1"/>
</dbReference>
<feature type="compositionally biased region" description="Basic residues" evidence="2">
    <location>
        <begin position="167"/>
        <end position="179"/>
    </location>
</feature>
<protein>
    <submittedName>
        <fullName evidence="5 6 7 8">Protein gar2</fullName>
    </submittedName>
</protein>
<dbReference type="RefSeq" id="XP_018440398.1">
    <property type="nucleotide sequence ID" value="XM_018584896.2"/>
</dbReference>
<evidence type="ECO:0000313" key="5">
    <source>
        <dbReference type="RefSeq" id="XP_018440397.1"/>
    </source>
</evidence>
<dbReference type="KEGG" id="rsz:130501445"/>
<feature type="domain" description="RRM" evidence="3">
    <location>
        <begin position="482"/>
        <end position="559"/>
    </location>
</feature>
<evidence type="ECO:0000313" key="4">
    <source>
        <dbReference type="Proteomes" id="UP000504610"/>
    </source>
</evidence>
<dbReference type="GO" id="GO:0005737">
    <property type="term" value="C:cytoplasm"/>
    <property type="evidence" value="ECO:0007669"/>
    <property type="project" value="TreeGrafter"/>
</dbReference>
<feature type="compositionally biased region" description="Basic and acidic residues" evidence="2">
    <location>
        <begin position="103"/>
        <end position="112"/>
    </location>
</feature>
<name>A0A6J0JY51_RAPSA</name>
<dbReference type="InterPro" id="IPR012677">
    <property type="entry name" value="Nucleotide-bd_a/b_plait_sf"/>
</dbReference>
<dbReference type="KEGG" id="rsz:108812599"/>
<dbReference type="PANTHER" id="PTHR14738">
    <property type="entry name" value="ZINC FINGER CCCH DOMAIN-CONTAINING PROTEIN 14"/>
    <property type="match status" value="1"/>
</dbReference>
<keyword evidence="1" id="KW-0694">RNA-binding</keyword>
<dbReference type="FunFam" id="1.20.1390.10:FF:000005">
    <property type="entry name" value="RNA binding (RRM/RBD/RNP motifs) family protein"/>
    <property type="match status" value="1"/>
</dbReference>
<dbReference type="RefSeq" id="XP_018440397.1">
    <property type="nucleotide sequence ID" value="XM_018584895.2"/>
</dbReference>
<dbReference type="OrthoDB" id="4726at2759"/>
<dbReference type="Proteomes" id="UP000504610">
    <property type="component" value="Chromosome 6"/>
</dbReference>
<dbReference type="PANTHER" id="PTHR14738:SF32">
    <property type="entry name" value="RNA BINDING (RRM_RBD_RNP MOTIFS) FAMILY PROTEIN"/>
    <property type="match status" value="1"/>
</dbReference>
<feature type="compositionally biased region" description="Basic and acidic residues" evidence="2">
    <location>
        <begin position="147"/>
        <end position="166"/>
    </location>
</feature>
<evidence type="ECO:0000256" key="1">
    <source>
        <dbReference type="PROSITE-ProRule" id="PRU00176"/>
    </source>
</evidence>
<accession>A0A6J0JY51</accession>
<feature type="region of interest" description="Disordered" evidence="2">
    <location>
        <begin position="272"/>
        <end position="314"/>
    </location>
</feature>
<evidence type="ECO:0000313" key="6">
    <source>
        <dbReference type="RefSeq" id="XP_018440398.1"/>
    </source>
</evidence>
<dbReference type="InterPro" id="IPR000504">
    <property type="entry name" value="RRM_dom"/>
</dbReference>
<dbReference type="GO" id="GO:0005634">
    <property type="term" value="C:nucleus"/>
    <property type="evidence" value="ECO:0007669"/>
    <property type="project" value="TreeGrafter"/>
</dbReference>
<dbReference type="Pfam" id="PF01480">
    <property type="entry name" value="PWI"/>
    <property type="match status" value="1"/>
</dbReference>
<evidence type="ECO:0000259" key="3">
    <source>
        <dbReference type="PROSITE" id="PS50102"/>
    </source>
</evidence>
<organism evidence="4 6">
    <name type="scientific">Raphanus sativus</name>
    <name type="common">Radish</name>
    <name type="synonym">Raphanus raphanistrum var. sativus</name>
    <dbReference type="NCBI Taxonomy" id="3726"/>
    <lineage>
        <taxon>Eukaryota</taxon>
        <taxon>Viridiplantae</taxon>
        <taxon>Streptophyta</taxon>
        <taxon>Embryophyta</taxon>
        <taxon>Tracheophyta</taxon>
        <taxon>Spermatophyta</taxon>
        <taxon>Magnoliopsida</taxon>
        <taxon>eudicotyledons</taxon>
        <taxon>Gunneridae</taxon>
        <taxon>Pentapetalae</taxon>
        <taxon>rosids</taxon>
        <taxon>malvids</taxon>
        <taxon>Brassicales</taxon>
        <taxon>Brassicaceae</taxon>
        <taxon>Brassiceae</taxon>
        <taxon>Raphanus</taxon>
    </lineage>
</organism>
<feature type="region of interest" description="Disordered" evidence="2">
    <location>
        <begin position="103"/>
        <end position="239"/>
    </location>
</feature>